<evidence type="ECO:0000256" key="5">
    <source>
        <dbReference type="ARBA" id="ARBA00022475"/>
    </source>
</evidence>
<evidence type="ECO:0000313" key="13">
    <source>
        <dbReference type="Proteomes" id="UP000240728"/>
    </source>
</evidence>
<feature type="coiled-coil region" evidence="11">
    <location>
        <begin position="9"/>
        <end position="64"/>
    </location>
</feature>
<dbReference type="InterPro" id="IPR012823">
    <property type="entry name" value="Flagell_FliJ"/>
</dbReference>
<dbReference type="GO" id="GO:0071973">
    <property type="term" value="P:bacterial-type flagellum-dependent cell motility"/>
    <property type="evidence" value="ECO:0007669"/>
    <property type="project" value="InterPro"/>
</dbReference>
<reference evidence="12 13" key="1">
    <citation type="submission" date="2018-01" db="EMBL/GenBank/DDBJ databases">
        <title>Whole genome sequencing of Histamine producing bacteria.</title>
        <authorList>
            <person name="Butler K."/>
        </authorList>
    </citation>
    <scope>NUCLEOTIDE SEQUENCE [LARGE SCALE GENOMIC DNA]</scope>
    <source>
        <strain evidence="12 13">A1-4</strain>
    </source>
</reference>
<accession>A0AAX0YSK5</accession>
<keyword evidence="10" id="KW-1006">Bacterial flagellum protein export</keyword>
<evidence type="ECO:0000256" key="8">
    <source>
        <dbReference type="ARBA" id="ARBA00022927"/>
    </source>
</evidence>
<keyword evidence="5" id="KW-1003">Cell membrane</keyword>
<dbReference type="AlphaFoldDB" id="A0AAX0YSK5"/>
<evidence type="ECO:0000256" key="9">
    <source>
        <dbReference type="ARBA" id="ARBA00023136"/>
    </source>
</evidence>
<keyword evidence="4" id="KW-0813">Transport</keyword>
<proteinExistence type="inferred from homology"/>
<comment type="caution">
    <text evidence="12">The sequence shown here is derived from an EMBL/GenBank/DDBJ whole genome shotgun (WGS) entry which is preliminary data.</text>
</comment>
<evidence type="ECO:0000256" key="10">
    <source>
        <dbReference type="ARBA" id="ARBA00023225"/>
    </source>
</evidence>
<dbReference type="Proteomes" id="UP000240728">
    <property type="component" value="Unassembled WGS sequence"/>
</dbReference>
<dbReference type="InterPro" id="IPR053716">
    <property type="entry name" value="Flag_assembly_chemotaxis_eff"/>
</dbReference>
<evidence type="ECO:0000256" key="7">
    <source>
        <dbReference type="ARBA" id="ARBA00022795"/>
    </source>
</evidence>
<keyword evidence="11" id="KW-0175">Coiled coil</keyword>
<keyword evidence="6" id="KW-0145">Chemotaxis</keyword>
<sequence length="162" mass="18584">MSAEDSFLIKELKNKIRSLETYKDIKQTNLDNKAVILSESRKMLDAEVKNLDNLKQYYQELTLEKTTENTFLFHQIKNSLITSAHDNIVKSQLKLAALNLCFTDALSAWRQAFSEFKAIESVIESKTSEINFLEDKKEAAENDEIGQILFGLRKYDQPGNSV</sequence>
<name>A0AAX0YSK5_9GAMM</name>
<keyword evidence="9" id="KW-0472">Membrane</keyword>
<keyword evidence="13" id="KW-1185">Reference proteome</keyword>
<evidence type="ECO:0000313" key="12">
    <source>
        <dbReference type="EMBL" id="PSX38951.1"/>
    </source>
</evidence>
<evidence type="ECO:0000256" key="6">
    <source>
        <dbReference type="ARBA" id="ARBA00022500"/>
    </source>
</evidence>
<organism evidence="12 13">
    <name type="scientific">Photobacterium kishitanii</name>
    <dbReference type="NCBI Taxonomy" id="318456"/>
    <lineage>
        <taxon>Bacteria</taxon>
        <taxon>Pseudomonadati</taxon>
        <taxon>Pseudomonadota</taxon>
        <taxon>Gammaproteobacteria</taxon>
        <taxon>Vibrionales</taxon>
        <taxon>Vibrionaceae</taxon>
        <taxon>Photobacterium</taxon>
    </lineage>
</organism>
<dbReference type="Gene3D" id="1.10.287.1700">
    <property type="match status" value="1"/>
</dbReference>
<dbReference type="GO" id="GO:0005886">
    <property type="term" value="C:plasma membrane"/>
    <property type="evidence" value="ECO:0007669"/>
    <property type="project" value="UniProtKB-SubCell"/>
</dbReference>
<dbReference type="GO" id="GO:0009288">
    <property type="term" value="C:bacterial-type flagellum"/>
    <property type="evidence" value="ECO:0007669"/>
    <property type="project" value="InterPro"/>
</dbReference>
<comment type="subcellular location">
    <subcellularLocation>
        <location evidence="1">Cell membrane</location>
        <topology evidence="1">Peripheral membrane protein</topology>
        <orientation evidence="1">Cytoplasmic side</orientation>
    </subcellularLocation>
</comment>
<dbReference type="GO" id="GO:0006935">
    <property type="term" value="P:chemotaxis"/>
    <property type="evidence" value="ECO:0007669"/>
    <property type="project" value="UniProtKB-KW"/>
</dbReference>
<dbReference type="GO" id="GO:0044781">
    <property type="term" value="P:bacterial-type flagellum organization"/>
    <property type="evidence" value="ECO:0007669"/>
    <property type="project" value="UniProtKB-KW"/>
</dbReference>
<evidence type="ECO:0000256" key="3">
    <source>
        <dbReference type="ARBA" id="ARBA00020392"/>
    </source>
</evidence>
<comment type="similarity">
    <text evidence="2">Belongs to the FliJ family.</text>
</comment>
<gene>
    <name evidence="12" type="ORF">C0W53_22355</name>
</gene>
<keyword evidence="8" id="KW-0653">Protein transport</keyword>
<evidence type="ECO:0000256" key="1">
    <source>
        <dbReference type="ARBA" id="ARBA00004413"/>
    </source>
</evidence>
<protein>
    <recommendedName>
        <fullName evidence="3">Flagellar FliJ protein</fullName>
    </recommendedName>
</protein>
<evidence type="ECO:0000256" key="11">
    <source>
        <dbReference type="SAM" id="Coils"/>
    </source>
</evidence>
<dbReference type="GO" id="GO:0015031">
    <property type="term" value="P:protein transport"/>
    <property type="evidence" value="ECO:0007669"/>
    <property type="project" value="UniProtKB-KW"/>
</dbReference>
<evidence type="ECO:0000256" key="4">
    <source>
        <dbReference type="ARBA" id="ARBA00022448"/>
    </source>
</evidence>
<dbReference type="EMBL" id="PYOZ01000030">
    <property type="protein sequence ID" value="PSX38951.1"/>
    <property type="molecule type" value="Genomic_DNA"/>
</dbReference>
<dbReference type="Pfam" id="PF02050">
    <property type="entry name" value="FliJ"/>
    <property type="match status" value="1"/>
</dbReference>
<evidence type="ECO:0000256" key="2">
    <source>
        <dbReference type="ARBA" id="ARBA00010004"/>
    </source>
</evidence>
<keyword evidence="7" id="KW-1005">Bacterial flagellum biogenesis</keyword>